<dbReference type="Pfam" id="PF16486">
    <property type="entry name" value="ArgoN"/>
    <property type="match status" value="1"/>
</dbReference>
<dbReference type="InterPro" id="IPR045246">
    <property type="entry name" value="Piwi_ago-like"/>
</dbReference>
<evidence type="ECO:0000313" key="4">
    <source>
        <dbReference type="EMBL" id="KHN72675.1"/>
    </source>
</evidence>
<dbReference type="InterPro" id="IPR003100">
    <property type="entry name" value="PAZ_dom"/>
</dbReference>
<sequence>MERLSEVSREETRLRSSQGSSDGRSDRSVADSAVVSPLSRIETLARRPNFGTIGFKIPLRVNFIEMRIKDGLCLYRYSVRIEYREKLVKDSDRCRDAFWRAVRNHGNLFGDPSGLVYDDAASLITREPLKLRGRQSIDIELWRPESATFKPSYPDYIVRIRELDELRLSFGETDEESRRSMQFLDSLVTQRVRCPDEVISKDFYPFKESVYLIPRLNASWMNWSKDMGAGMETWTGLYGAVKVCQRGLMLNSDVSTKVFYKVDMPLIDFYLSVVNEFRGRALMNRGNLAMDASQRKMLHNALQGLTLKFSYTDLHMKFASVGLPSNVQRFTLKREGEATREMTVTEYFYTYKGIELVYPNLPVIQCGPLSKTIYIPMELLRLSDRVQRVKKRLTDFQIAKLVRGSALDPRERFERIQFILNGINSSEDVFLRAFNAEIGNSFVRFDGRVLPSPHVELFVGDFYIPALGKNGFSIPVKDGVWPLANRVTEAPMKVVFGVICVNQAISIENFRDPFRVLLRACELFGMEFAQEGLLDRVFKEEWNTQDGNVQSLIPIIDAFKKNVRLIEAANVRPMLIFIVPREDSRIYAGIKVACDVKAGIASQVISVKTLIKMKGQAEKNAVAHNVFLKINAKLDGVNNRVLRRCLEWQKFTDPEDPTLFIGIDVTHPSPGDVQSPSIAAVVGSEDVAATRYSCSLKLQERFHERIFYMVDAMRERLLRFYERTKLRPAHIVVFRDGVSNSEFLDTMNEELAQLKTAMNRLASDYDPTISYVVIQKRHHTRFYVEDDQYARGNHNVPPGTVVDDEITSPNMFDFYLCSHLGAIGTSRPAHYTVLYDSWNLLADQWQQMAYALCHLYARCARSVSIPAPVYYAHLACQRARYYIQEAL</sequence>
<dbReference type="EMBL" id="JPKZ01003225">
    <property type="protein sequence ID" value="KHN72675.1"/>
    <property type="molecule type" value="Genomic_DNA"/>
</dbReference>
<dbReference type="Gene3D" id="3.30.420.10">
    <property type="entry name" value="Ribonuclease H-like superfamily/Ribonuclease H"/>
    <property type="match status" value="1"/>
</dbReference>
<evidence type="ECO:0000259" key="2">
    <source>
        <dbReference type="PROSITE" id="PS50821"/>
    </source>
</evidence>
<protein>
    <recommendedName>
        <fullName evidence="6">Protein argonaute-2</fullName>
    </recommendedName>
</protein>
<accession>A0A0B2UV23</accession>
<dbReference type="Pfam" id="PF08699">
    <property type="entry name" value="ArgoL1"/>
    <property type="match status" value="1"/>
</dbReference>
<dbReference type="PROSITE" id="PS50822">
    <property type="entry name" value="PIWI"/>
    <property type="match status" value="1"/>
</dbReference>
<dbReference type="Proteomes" id="UP000031036">
    <property type="component" value="Unassembled WGS sequence"/>
</dbReference>
<dbReference type="CDD" id="cd04657">
    <property type="entry name" value="Piwi_ago-like"/>
    <property type="match status" value="1"/>
</dbReference>
<dbReference type="SUPFAM" id="SSF101690">
    <property type="entry name" value="PAZ domain"/>
    <property type="match status" value="1"/>
</dbReference>
<dbReference type="InterPro" id="IPR003165">
    <property type="entry name" value="Piwi"/>
</dbReference>
<dbReference type="InterPro" id="IPR014811">
    <property type="entry name" value="ArgoL1"/>
</dbReference>
<dbReference type="GO" id="GO:0003723">
    <property type="term" value="F:RNA binding"/>
    <property type="evidence" value="ECO:0007669"/>
    <property type="project" value="InterPro"/>
</dbReference>
<dbReference type="STRING" id="6265.A0A0B2UV23"/>
<feature type="compositionally biased region" description="Basic and acidic residues" evidence="1">
    <location>
        <begin position="1"/>
        <end position="14"/>
    </location>
</feature>
<comment type="caution">
    <text evidence="4">The sequence shown here is derived from an EMBL/GenBank/DDBJ whole genome shotgun (WGS) entry which is preliminary data.</text>
</comment>
<evidence type="ECO:0008006" key="6">
    <source>
        <dbReference type="Google" id="ProtNLM"/>
    </source>
</evidence>
<name>A0A0B2UV23_TOXCA</name>
<dbReference type="PROSITE" id="PS50821">
    <property type="entry name" value="PAZ"/>
    <property type="match status" value="1"/>
</dbReference>
<dbReference type="SMART" id="SM01163">
    <property type="entry name" value="DUF1785"/>
    <property type="match status" value="1"/>
</dbReference>
<dbReference type="InterPro" id="IPR036397">
    <property type="entry name" value="RNaseH_sf"/>
</dbReference>
<feature type="domain" description="PAZ" evidence="2">
    <location>
        <begin position="269"/>
        <end position="384"/>
    </location>
</feature>
<dbReference type="InterPro" id="IPR032474">
    <property type="entry name" value="Argonaute_N"/>
</dbReference>
<evidence type="ECO:0000259" key="3">
    <source>
        <dbReference type="PROSITE" id="PS50822"/>
    </source>
</evidence>
<dbReference type="OrthoDB" id="10252740at2759"/>
<dbReference type="InterPro" id="IPR036085">
    <property type="entry name" value="PAZ_dom_sf"/>
</dbReference>
<dbReference type="AlphaFoldDB" id="A0A0B2UV23"/>
<dbReference type="Pfam" id="PF02171">
    <property type="entry name" value="Piwi"/>
    <property type="match status" value="1"/>
</dbReference>
<dbReference type="SMART" id="SM00950">
    <property type="entry name" value="Piwi"/>
    <property type="match status" value="1"/>
</dbReference>
<dbReference type="Gene3D" id="2.170.260.10">
    <property type="entry name" value="paz domain"/>
    <property type="match status" value="1"/>
</dbReference>
<dbReference type="OMA" id="PTNQEYK"/>
<gene>
    <name evidence="4" type="primary">tag-76</name>
    <name evidence="4" type="ORF">Tcan_07259</name>
</gene>
<proteinExistence type="predicted"/>
<dbReference type="InterPro" id="IPR012337">
    <property type="entry name" value="RNaseH-like_sf"/>
</dbReference>
<feature type="domain" description="Piwi" evidence="3">
    <location>
        <begin position="574"/>
        <end position="884"/>
    </location>
</feature>
<evidence type="ECO:0000256" key="1">
    <source>
        <dbReference type="SAM" id="MobiDB-lite"/>
    </source>
</evidence>
<organism evidence="4 5">
    <name type="scientific">Toxocara canis</name>
    <name type="common">Canine roundworm</name>
    <dbReference type="NCBI Taxonomy" id="6265"/>
    <lineage>
        <taxon>Eukaryota</taxon>
        <taxon>Metazoa</taxon>
        <taxon>Ecdysozoa</taxon>
        <taxon>Nematoda</taxon>
        <taxon>Chromadorea</taxon>
        <taxon>Rhabditida</taxon>
        <taxon>Spirurina</taxon>
        <taxon>Ascaridomorpha</taxon>
        <taxon>Ascaridoidea</taxon>
        <taxon>Toxocaridae</taxon>
        <taxon>Toxocara</taxon>
    </lineage>
</organism>
<dbReference type="SUPFAM" id="SSF53098">
    <property type="entry name" value="Ribonuclease H-like"/>
    <property type="match status" value="1"/>
</dbReference>
<evidence type="ECO:0000313" key="5">
    <source>
        <dbReference type="Proteomes" id="UP000031036"/>
    </source>
</evidence>
<dbReference type="CDD" id="cd02846">
    <property type="entry name" value="PAZ_argonaute_like"/>
    <property type="match status" value="1"/>
</dbReference>
<dbReference type="PANTHER" id="PTHR22891">
    <property type="entry name" value="EUKARYOTIC TRANSLATION INITIATION FACTOR 2C"/>
    <property type="match status" value="1"/>
</dbReference>
<dbReference type="Gene3D" id="3.40.50.2300">
    <property type="match status" value="1"/>
</dbReference>
<keyword evidence="5" id="KW-1185">Reference proteome</keyword>
<reference evidence="4 5" key="1">
    <citation type="submission" date="2014-11" db="EMBL/GenBank/DDBJ databases">
        <title>Genetic blueprint of the zoonotic pathogen Toxocara canis.</title>
        <authorList>
            <person name="Zhu X.-Q."/>
            <person name="Korhonen P.K."/>
            <person name="Cai H."/>
            <person name="Young N.D."/>
            <person name="Nejsum P."/>
            <person name="von Samson-Himmelstjerna G."/>
            <person name="Boag P.R."/>
            <person name="Tan P."/>
            <person name="Li Q."/>
            <person name="Min J."/>
            <person name="Yang Y."/>
            <person name="Wang X."/>
            <person name="Fang X."/>
            <person name="Hall R.S."/>
            <person name="Hofmann A."/>
            <person name="Sternberg P.W."/>
            <person name="Jex A.R."/>
            <person name="Gasser R.B."/>
        </authorList>
    </citation>
    <scope>NUCLEOTIDE SEQUENCE [LARGE SCALE GENOMIC DNA]</scope>
    <source>
        <strain evidence="4">PN_DK_2014</strain>
    </source>
</reference>
<dbReference type="Pfam" id="PF02170">
    <property type="entry name" value="PAZ"/>
    <property type="match status" value="1"/>
</dbReference>
<feature type="region of interest" description="Disordered" evidence="1">
    <location>
        <begin position="1"/>
        <end position="29"/>
    </location>
</feature>